<evidence type="ECO:0000256" key="2">
    <source>
        <dbReference type="SAM" id="MobiDB-lite"/>
    </source>
</evidence>
<accession>A0ABY4NBY9</accession>
<dbReference type="Proteomes" id="UP001055868">
    <property type="component" value="Chromosome"/>
</dbReference>
<evidence type="ECO:0000256" key="1">
    <source>
        <dbReference type="ARBA" id="ARBA00005721"/>
    </source>
</evidence>
<gene>
    <name evidence="3" type="ORF">M4486_06625</name>
</gene>
<name>A0ABY4NBY9_9MICO</name>
<dbReference type="RefSeq" id="WP_249480359.1">
    <property type="nucleotide sequence ID" value="NZ_CP097218.1"/>
</dbReference>
<reference evidence="3" key="1">
    <citation type="submission" date="2022-05" db="EMBL/GenBank/DDBJ databases">
        <title>Genomic analysis of Brachybacterium sp. CBA3104.</title>
        <authorList>
            <person name="Roh S.W."/>
            <person name="Kim Y.B."/>
            <person name="Kim Y."/>
        </authorList>
    </citation>
    <scope>NUCLEOTIDE SEQUENCE</scope>
    <source>
        <strain evidence="3">CBA3104</strain>
    </source>
</reference>
<feature type="compositionally biased region" description="Polar residues" evidence="2">
    <location>
        <begin position="1"/>
        <end position="15"/>
    </location>
</feature>
<proteinExistence type="inferred from homology"/>
<keyword evidence="4" id="KW-1185">Reference proteome</keyword>
<protein>
    <submittedName>
        <fullName evidence="3">Asp23/Gls24 family envelope stress response protein</fullName>
    </submittedName>
</protein>
<comment type="similarity">
    <text evidence="1">Belongs to the asp23 family.</text>
</comment>
<evidence type="ECO:0000313" key="4">
    <source>
        <dbReference type="Proteomes" id="UP001055868"/>
    </source>
</evidence>
<dbReference type="Pfam" id="PF03780">
    <property type="entry name" value="Asp23"/>
    <property type="match status" value="1"/>
</dbReference>
<feature type="compositionally biased region" description="Low complexity" evidence="2">
    <location>
        <begin position="24"/>
        <end position="43"/>
    </location>
</feature>
<feature type="region of interest" description="Disordered" evidence="2">
    <location>
        <begin position="1"/>
        <end position="48"/>
    </location>
</feature>
<evidence type="ECO:0000313" key="3">
    <source>
        <dbReference type="EMBL" id="UQN30965.1"/>
    </source>
</evidence>
<dbReference type="InterPro" id="IPR005531">
    <property type="entry name" value="Asp23"/>
</dbReference>
<sequence>MASVQEATTSGTDLWSQDDHAGDPKSAPGAGSGAAGRPAESRGTTTVPARVVARIAEQAASEVPHIGSSAGGVLGVGARRDFGTRPSVHCDLYGRTAVLRVDVGVAFPAPLHDVLAQLRSHVERTVSTLTGLEVGRMDVEISWLNPETTRRALR</sequence>
<dbReference type="EMBL" id="CP097218">
    <property type="protein sequence ID" value="UQN30965.1"/>
    <property type="molecule type" value="Genomic_DNA"/>
</dbReference>
<organism evidence="3 4">
    <name type="scientific">Brachybacterium kimchii</name>
    <dbReference type="NCBI Taxonomy" id="2942909"/>
    <lineage>
        <taxon>Bacteria</taxon>
        <taxon>Bacillati</taxon>
        <taxon>Actinomycetota</taxon>
        <taxon>Actinomycetes</taxon>
        <taxon>Micrococcales</taxon>
        <taxon>Dermabacteraceae</taxon>
        <taxon>Brachybacterium</taxon>
    </lineage>
</organism>